<comment type="similarity">
    <text evidence="1 6">Belongs to the FHY3/FAR1 family.</text>
</comment>
<keyword evidence="9" id="KW-1185">Reference proteome</keyword>
<keyword evidence="4 6" id="KW-0862">Zinc</keyword>
<dbReference type="PANTHER" id="PTHR31669">
    <property type="entry name" value="PROTEIN FAR1-RELATED SEQUENCE 10-RELATED"/>
    <property type="match status" value="1"/>
</dbReference>
<reference evidence="8 9" key="1">
    <citation type="submission" date="2021-05" db="EMBL/GenBank/DDBJ databases">
        <title>Genome Assembly of Synthetic Allotetraploid Brassica napus Reveals Homoeologous Exchanges between Subgenomes.</title>
        <authorList>
            <person name="Davis J.T."/>
        </authorList>
    </citation>
    <scope>NUCLEOTIDE SEQUENCE [LARGE SCALE GENOMIC DNA]</scope>
    <source>
        <strain evidence="9">cv. Da-Ae</strain>
        <tissue evidence="8">Seedling</tissue>
    </source>
</reference>
<accession>A0ABQ7XX24</accession>
<evidence type="ECO:0000256" key="3">
    <source>
        <dbReference type="ARBA" id="ARBA00022771"/>
    </source>
</evidence>
<comment type="caution">
    <text evidence="8">The sequence shown here is derived from an EMBL/GenBank/DDBJ whole genome shotgun (WGS) entry which is preliminary data.</text>
</comment>
<evidence type="ECO:0000313" key="8">
    <source>
        <dbReference type="EMBL" id="KAH0860493.1"/>
    </source>
</evidence>
<name>A0ABQ7XX24_BRANA</name>
<evidence type="ECO:0000256" key="5">
    <source>
        <dbReference type="PROSITE-ProRule" id="PRU00325"/>
    </source>
</evidence>
<protein>
    <recommendedName>
        <fullName evidence="6">Protein FAR1-RELATED SEQUENCE</fullName>
    </recommendedName>
</protein>
<comment type="subcellular location">
    <subcellularLocation>
        <location evidence="6">Nucleus</location>
    </subcellularLocation>
</comment>
<gene>
    <name evidence="8" type="ORF">HID58_088754</name>
</gene>
<evidence type="ECO:0000259" key="7">
    <source>
        <dbReference type="PROSITE" id="PS50966"/>
    </source>
</evidence>
<dbReference type="InterPro" id="IPR006564">
    <property type="entry name" value="Znf_PMZ"/>
</dbReference>
<dbReference type="PROSITE" id="PS50966">
    <property type="entry name" value="ZF_SWIM"/>
    <property type="match status" value="1"/>
</dbReference>
<dbReference type="Pfam" id="PF10551">
    <property type="entry name" value="MULE"/>
    <property type="match status" value="1"/>
</dbReference>
<feature type="domain" description="SWIM-type" evidence="7">
    <location>
        <begin position="178"/>
        <end position="214"/>
    </location>
</feature>
<sequence>MNSTMVADEYSKESFLWLFQSIWLRAMRGRPPRSIVADQDLPIKQALSRVFPGAHHRYSAWQIRETERVNLRPFPSEFEYEYEKCLYQTQTVVEFDSVWNTLVDKYGLRDNVWLREVYEHRENWMKEPVEEQCRRLYTLTVFRIFQNELVQSYNYLCLKTHEEGAVSRFWVRKESEKHAVTFSASNLSSSCSCQMFEHEGVLCRHILKVFNLLDVRELPSRYILHIWTKNTEFGFVRVVESVVSSRDLKALMVWSLREAASKYIEFGTSSLEKYKLAYEIMREGGKKLCCQR</sequence>
<evidence type="ECO:0000256" key="1">
    <source>
        <dbReference type="ARBA" id="ARBA00005889"/>
    </source>
</evidence>
<evidence type="ECO:0000256" key="4">
    <source>
        <dbReference type="ARBA" id="ARBA00022833"/>
    </source>
</evidence>
<dbReference type="InterPro" id="IPR007527">
    <property type="entry name" value="Znf_SWIM"/>
</dbReference>
<dbReference type="Proteomes" id="UP000824890">
    <property type="component" value="Unassembled WGS sequence"/>
</dbReference>
<dbReference type="InterPro" id="IPR018289">
    <property type="entry name" value="MULE_transposase_dom"/>
</dbReference>
<dbReference type="PANTHER" id="PTHR31669:SF149">
    <property type="entry name" value="PROTEIN FAR1-RELATED SEQUENCE 12-RELATED"/>
    <property type="match status" value="1"/>
</dbReference>
<evidence type="ECO:0000256" key="2">
    <source>
        <dbReference type="ARBA" id="ARBA00022723"/>
    </source>
</evidence>
<dbReference type="EMBL" id="JAGKQM010000019">
    <property type="protein sequence ID" value="KAH0860493.1"/>
    <property type="molecule type" value="Genomic_DNA"/>
</dbReference>
<evidence type="ECO:0000313" key="9">
    <source>
        <dbReference type="Proteomes" id="UP000824890"/>
    </source>
</evidence>
<dbReference type="SMART" id="SM00575">
    <property type="entry name" value="ZnF_PMZ"/>
    <property type="match status" value="1"/>
</dbReference>
<keyword evidence="2 6" id="KW-0479">Metal-binding</keyword>
<keyword evidence="3 5" id="KW-0863">Zinc-finger</keyword>
<comment type="function">
    <text evidence="6">Putative transcription activator involved in regulating light control of development.</text>
</comment>
<evidence type="ECO:0000256" key="6">
    <source>
        <dbReference type="RuleBase" id="RU367018"/>
    </source>
</evidence>
<dbReference type="Pfam" id="PF04434">
    <property type="entry name" value="SWIM"/>
    <property type="match status" value="1"/>
</dbReference>
<keyword evidence="6" id="KW-0539">Nucleus</keyword>
<dbReference type="InterPro" id="IPR031052">
    <property type="entry name" value="FHY3/FAR1"/>
</dbReference>
<organism evidence="8 9">
    <name type="scientific">Brassica napus</name>
    <name type="common">Rape</name>
    <dbReference type="NCBI Taxonomy" id="3708"/>
    <lineage>
        <taxon>Eukaryota</taxon>
        <taxon>Viridiplantae</taxon>
        <taxon>Streptophyta</taxon>
        <taxon>Embryophyta</taxon>
        <taxon>Tracheophyta</taxon>
        <taxon>Spermatophyta</taxon>
        <taxon>Magnoliopsida</taxon>
        <taxon>eudicotyledons</taxon>
        <taxon>Gunneridae</taxon>
        <taxon>Pentapetalae</taxon>
        <taxon>rosids</taxon>
        <taxon>malvids</taxon>
        <taxon>Brassicales</taxon>
        <taxon>Brassicaceae</taxon>
        <taxon>Brassiceae</taxon>
        <taxon>Brassica</taxon>
    </lineage>
</organism>
<proteinExistence type="inferred from homology"/>